<name>A0A1S3DTQ9_DIACI</name>
<evidence type="ECO:0000256" key="4">
    <source>
        <dbReference type="ARBA" id="ARBA00022771"/>
    </source>
</evidence>
<evidence type="ECO:0000256" key="7">
    <source>
        <dbReference type="ARBA" id="ARBA00022989"/>
    </source>
</evidence>
<evidence type="ECO:0000256" key="8">
    <source>
        <dbReference type="ARBA" id="ARBA00023136"/>
    </source>
</evidence>
<dbReference type="Proteomes" id="UP000079169">
    <property type="component" value="Unplaced"/>
</dbReference>
<keyword evidence="3" id="KW-0479">Metal-binding</keyword>
<dbReference type="AlphaFoldDB" id="A0A1S3DTQ9"/>
<keyword evidence="5" id="KW-0833">Ubl conjugation pathway</keyword>
<dbReference type="InterPro" id="IPR017907">
    <property type="entry name" value="Znf_RING_CS"/>
</dbReference>
<dbReference type="PaxDb" id="121845-A0A1S3DTQ9"/>
<keyword evidence="2" id="KW-0812">Transmembrane</keyword>
<evidence type="ECO:0000256" key="5">
    <source>
        <dbReference type="ARBA" id="ARBA00022786"/>
    </source>
</evidence>
<dbReference type="Gene3D" id="3.30.40.10">
    <property type="entry name" value="Zinc/RING finger domain, C3HC4 (zinc finger)"/>
    <property type="match status" value="1"/>
</dbReference>
<proteinExistence type="predicted"/>
<keyword evidence="7" id="KW-1133">Transmembrane helix</keyword>
<evidence type="ECO:0000313" key="12">
    <source>
        <dbReference type="RefSeq" id="XP_008487745.1"/>
    </source>
</evidence>
<protein>
    <submittedName>
        <fullName evidence="12">E3 ubiquitin-protein ligase RNFT1-like</fullName>
    </submittedName>
</protein>
<keyword evidence="6" id="KW-0862">Zinc</keyword>
<dbReference type="PANTHER" id="PTHR15860">
    <property type="entry name" value="UNCHARACTERIZED RING FINGER-CONTAINING PROTEIN"/>
    <property type="match status" value="1"/>
</dbReference>
<evidence type="ECO:0000256" key="6">
    <source>
        <dbReference type="ARBA" id="ARBA00022833"/>
    </source>
</evidence>
<evidence type="ECO:0000256" key="1">
    <source>
        <dbReference type="ARBA" id="ARBA00004141"/>
    </source>
</evidence>
<reference evidence="12" key="1">
    <citation type="submission" date="2025-08" db="UniProtKB">
        <authorList>
            <consortium name="RefSeq"/>
        </authorList>
    </citation>
    <scope>IDENTIFICATION</scope>
</reference>
<dbReference type="KEGG" id="dci:103524510"/>
<evidence type="ECO:0000256" key="9">
    <source>
        <dbReference type="PROSITE-ProRule" id="PRU00175"/>
    </source>
</evidence>
<sequence length="95" mass="10806">MQAAKAWWKSFTKLLNNIQLGVSPTKETLLGVGCICPICHDEFKTPVQLTCCHIFCESCVTKWFDREQTCPLCRATLVDDPAWRDGATSYFVQIF</sequence>
<dbReference type="GO" id="GO:1904294">
    <property type="term" value="P:positive regulation of ERAD pathway"/>
    <property type="evidence" value="ECO:0007669"/>
    <property type="project" value="InterPro"/>
</dbReference>
<evidence type="ECO:0000313" key="11">
    <source>
        <dbReference type="Proteomes" id="UP000079169"/>
    </source>
</evidence>
<dbReference type="RefSeq" id="XP_008487745.1">
    <property type="nucleotide sequence ID" value="XM_008489523.3"/>
</dbReference>
<accession>A0A1S3DTQ9</accession>
<feature type="domain" description="RING-type" evidence="10">
    <location>
        <begin position="36"/>
        <end position="74"/>
    </location>
</feature>
<dbReference type="PROSITE" id="PS50089">
    <property type="entry name" value="ZF_RING_2"/>
    <property type="match status" value="1"/>
</dbReference>
<keyword evidence="8" id="KW-0472">Membrane</keyword>
<evidence type="ECO:0000256" key="3">
    <source>
        <dbReference type="ARBA" id="ARBA00022723"/>
    </source>
</evidence>
<gene>
    <name evidence="12" type="primary">LOC103524510</name>
</gene>
<comment type="subcellular location">
    <subcellularLocation>
        <location evidence="1">Membrane</location>
        <topology evidence="1">Multi-pass membrane protein</topology>
    </subcellularLocation>
</comment>
<dbReference type="InterPro" id="IPR018957">
    <property type="entry name" value="Znf_C3HC4_RING-type"/>
</dbReference>
<dbReference type="InterPro" id="IPR044235">
    <property type="entry name" value="RNFT1/2"/>
</dbReference>
<evidence type="ECO:0000259" key="10">
    <source>
        <dbReference type="PROSITE" id="PS50089"/>
    </source>
</evidence>
<dbReference type="STRING" id="121845.A0A1S3DTQ9"/>
<dbReference type="GO" id="GO:0008270">
    <property type="term" value="F:zinc ion binding"/>
    <property type="evidence" value="ECO:0007669"/>
    <property type="project" value="UniProtKB-KW"/>
</dbReference>
<organism evidence="11 12">
    <name type="scientific">Diaphorina citri</name>
    <name type="common">Asian citrus psyllid</name>
    <dbReference type="NCBI Taxonomy" id="121845"/>
    <lineage>
        <taxon>Eukaryota</taxon>
        <taxon>Metazoa</taxon>
        <taxon>Ecdysozoa</taxon>
        <taxon>Arthropoda</taxon>
        <taxon>Hexapoda</taxon>
        <taxon>Insecta</taxon>
        <taxon>Pterygota</taxon>
        <taxon>Neoptera</taxon>
        <taxon>Paraneoptera</taxon>
        <taxon>Hemiptera</taxon>
        <taxon>Sternorrhyncha</taxon>
        <taxon>Psylloidea</taxon>
        <taxon>Psyllidae</taxon>
        <taxon>Diaphorininae</taxon>
        <taxon>Diaphorina</taxon>
    </lineage>
</organism>
<dbReference type="GO" id="GO:0061630">
    <property type="term" value="F:ubiquitin protein ligase activity"/>
    <property type="evidence" value="ECO:0007669"/>
    <property type="project" value="InterPro"/>
</dbReference>
<dbReference type="GO" id="GO:0016020">
    <property type="term" value="C:membrane"/>
    <property type="evidence" value="ECO:0007669"/>
    <property type="project" value="UniProtKB-SubCell"/>
</dbReference>
<dbReference type="GeneID" id="103524510"/>
<dbReference type="InterPro" id="IPR013083">
    <property type="entry name" value="Znf_RING/FYVE/PHD"/>
</dbReference>
<dbReference type="Pfam" id="PF00097">
    <property type="entry name" value="zf-C3HC4"/>
    <property type="match status" value="1"/>
</dbReference>
<dbReference type="PANTHER" id="PTHR15860:SF0">
    <property type="entry name" value="LP20373P"/>
    <property type="match status" value="1"/>
</dbReference>
<evidence type="ECO:0000256" key="2">
    <source>
        <dbReference type="ARBA" id="ARBA00022692"/>
    </source>
</evidence>
<dbReference type="InterPro" id="IPR001841">
    <property type="entry name" value="Znf_RING"/>
</dbReference>
<dbReference type="OMA" id="RSIMRYS"/>
<keyword evidence="4 9" id="KW-0863">Zinc-finger</keyword>
<dbReference type="PROSITE" id="PS00518">
    <property type="entry name" value="ZF_RING_1"/>
    <property type="match status" value="1"/>
</dbReference>
<dbReference type="SMART" id="SM00184">
    <property type="entry name" value="RING"/>
    <property type="match status" value="1"/>
</dbReference>
<keyword evidence="11" id="KW-1185">Reference proteome</keyword>
<dbReference type="SUPFAM" id="SSF57850">
    <property type="entry name" value="RING/U-box"/>
    <property type="match status" value="1"/>
</dbReference>